<accession>A0A426XJ37</accession>
<name>A0A426XJ37_ENSVE</name>
<dbReference type="AlphaFoldDB" id="A0A426XJ37"/>
<reference evidence="1 2" key="1">
    <citation type="journal article" date="2014" name="Agronomy (Basel)">
        <title>A Draft Genome Sequence for Ensete ventricosum, the Drought-Tolerant Tree Against Hunger.</title>
        <authorList>
            <person name="Harrison J."/>
            <person name="Moore K.A."/>
            <person name="Paszkiewicz K."/>
            <person name="Jones T."/>
            <person name="Grant M."/>
            <person name="Ambacheew D."/>
            <person name="Muzemil S."/>
            <person name="Studholme D.J."/>
        </authorList>
    </citation>
    <scope>NUCLEOTIDE SEQUENCE [LARGE SCALE GENOMIC DNA]</scope>
</reference>
<comment type="caution">
    <text evidence="1">The sequence shown here is derived from an EMBL/GenBank/DDBJ whole genome shotgun (WGS) entry which is preliminary data.</text>
</comment>
<organism evidence="1 2">
    <name type="scientific">Ensete ventricosum</name>
    <name type="common">Abyssinian banana</name>
    <name type="synonym">Musa ensete</name>
    <dbReference type="NCBI Taxonomy" id="4639"/>
    <lineage>
        <taxon>Eukaryota</taxon>
        <taxon>Viridiplantae</taxon>
        <taxon>Streptophyta</taxon>
        <taxon>Embryophyta</taxon>
        <taxon>Tracheophyta</taxon>
        <taxon>Spermatophyta</taxon>
        <taxon>Magnoliopsida</taxon>
        <taxon>Liliopsida</taxon>
        <taxon>Zingiberales</taxon>
        <taxon>Musaceae</taxon>
        <taxon>Ensete</taxon>
    </lineage>
</organism>
<evidence type="ECO:0000313" key="2">
    <source>
        <dbReference type="Proteomes" id="UP000287651"/>
    </source>
</evidence>
<dbReference type="Proteomes" id="UP000287651">
    <property type="component" value="Unassembled WGS sequence"/>
</dbReference>
<sequence>MFALCQCRCSCQAVKGSLIALESMQSSSDERIILYIGVNAVVVKRRKGRLASASASMQLSSDERTICCLAIVPLSNYIDANAISDPFVVWQFFDANVRPYVNIDKRRLLFIVALVIHNSHLRLPTTSSATINGND</sequence>
<evidence type="ECO:0000313" key="1">
    <source>
        <dbReference type="EMBL" id="RRT39450.1"/>
    </source>
</evidence>
<protein>
    <submittedName>
        <fullName evidence="1">Uncharacterized protein</fullName>
    </submittedName>
</protein>
<proteinExistence type="predicted"/>
<gene>
    <name evidence="1" type="ORF">B296_00052570</name>
</gene>
<dbReference type="EMBL" id="AMZH03020169">
    <property type="protein sequence ID" value="RRT39450.1"/>
    <property type="molecule type" value="Genomic_DNA"/>
</dbReference>